<sequence length="965" mass="106469">MSTSDHLFSDDEVHSISSSPEQRNSPFHLEISPMSHESDNSQSNISIINLRKLPLKPTNNISKCSSGTAINIFHSLSHKEKENMNTNIAQKDPLSIDNTAADTDGAKSSILKGKLPSPPLSSHTYKGKLPPATTHTNISALTHTDASQREKIPTSVICTNAAAATNTNADLGAKTSDALGNFPSLSHSDHSMENNLSSSTKIGPNTNSPSSHILTNTSQATNISAESRSKFPAPTNTDARLKKAITSDKGEIHTQIQTNKSKEHNQENKPFNYLSCYASWSTSNPKPDISKLSLTRKSTNRTGNSGKRSISPHQKNASLCPSAQGNLNSNLNSNSNPKSSATPTEVNLSAARTLSRPAAKRDLFNSSSRSPEEQPMSFSEVVAGTGPDIIAPSAPAPLTKTPGKRTNSDLDCSSFKTPNKRLRATPNFETPSLFPPLITPVFKSKAAQSVYEESKARNGPPRQPLPCSNNASARSATAPPGIAPLPPQNTDVELPPWKIVPQSRRAPPILVNNVREIVPLLEKLNYTAGVSSYSTRATEGNGVRIQAKDMTAYNKIKEVLTANGFPLFTNQPKSERGFRVIIRHLHHSTPCSWIVEELLKLGFQARFARNMTNPATGGPMRMFEVEIVMAKDSSHGKIISLKQLGGQRVDIERKNRTREPVQCYRCQGFRHSKNSCMRPPRCMKCAGGHLSSCCTKPRTTPATCVNCSGEHISAYKGCPAYKTEKRKLAVNNIDINKIRTIKDANITNYGRQGPPSRNNFPRLPFSSSTSNRTTAESRQDTARARRNNPFRQNRNEARPIQPRFSSHDFAIQKRLNKWRRNSDNVSKKGTINPKDKPKPRTPNMTSNPAQKHLEMFQEKLRKARCERKEQDPEEKKTNIRMGDDESPPTTSRAARAFLKPRIIDDNIPTPMDTYSNPQKSPSDFDSKSLTQRVENIEKKIDNLMELLFKCLESTKESTLAHLMTS</sequence>
<feature type="compositionally biased region" description="Polar residues" evidence="1">
    <location>
        <begin position="466"/>
        <end position="475"/>
    </location>
</feature>
<feature type="compositionally biased region" description="Polar residues" evidence="1">
    <location>
        <begin position="15"/>
        <end position="25"/>
    </location>
</feature>
<organism evidence="3">
    <name type="scientific">Drosophila melanogaster</name>
    <name type="common">Fruit fly</name>
    <dbReference type="NCBI Taxonomy" id="7227"/>
    <lineage>
        <taxon>Eukaryota</taxon>
        <taxon>Metazoa</taxon>
        <taxon>Ecdysozoa</taxon>
        <taxon>Arthropoda</taxon>
        <taxon>Hexapoda</taxon>
        <taxon>Insecta</taxon>
        <taxon>Pterygota</taxon>
        <taxon>Neoptera</taxon>
        <taxon>Endopterygota</taxon>
        <taxon>Diptera</taxon>
        <taxon>Brachycera</taxon>
        <taxon>Muscomorpha</taxon>
        <taxon>Ephydroidea</taxon>
        <taxon>Drosophilidae</taxon>
        <taxon>Drosophila</taxon>
        <taxon>Sophophora</taxon>
    </lineage>
</organism>
<evidence type="ECO:0000259" key="2">
    <source>
        <dbReference type="SMART" id="SM00596"/>
    </source>
</evidence>
<feature type="region of interest" description="Disordered" evidence="1">
    <location>
        <begin position="746"/>
        <end position="801"/>
    </location>
</feature>
<dbReference type="AlphaFoldDB" id="Q6KF09"/>
<name>Q6KF09_DROME</name>
<dbReference type="Pfam" id="PF07530">
    <property type="entry name" value="PRE_C2HC"/>
    <property type="match status" value="1"/>
</dbReference>
<feature type="compositionally biased region" description="Polar residues" evidence="1">
    <location>
        <begin position="337"/>
        <end position="352"/>
    </location>
</feature>
<accession>Q6KF09</accession>
<reference evidence="3" key="1">
    <citation type="journal article" date="2004" name="Mol. Biol. Evol.">
        <title>TAHRE, a novel telomeric retrotransposon from Drosophila melanogaster, reveals the origin of Drosophila telomeres.</title>
        <authorList>
            <person name="Abad J.P."/>
            <person name="De Pablos B."/>
            <person name="Osoegawa K."/>
            <person name="De Jong P.J."/>
            <person name="Martin-Gallardo A."/>
            <person name="Villasante A."/>
        </authorList>
    </citation>
    <scope>NUCLEOTIDE SEQUENCE</scope>
    <source>
        <strain evidence="3">Y[1]</strain>
    </source>
</reference>
<feature type="region of interest" description="Disordered" evidence="1">
    <location>
        <begin position="109"/>
        <end position="135"/>
    </location>
</feature>
<dbReference type="EMBL" id="AJ542581">
    <property type="protein sequence ID" value="CAD65868.3"/>
    <property type="molecule type" value="Genomic_DNA"/>
</dbReference>
<protein>
    <submittedName>
        <fullName evidence="3">Gag protein</fullName>
    </submittedName>
</protein>
<dbReference type="FlyBase" id="FBgn0069342">
    <property type="gene designation" value="TAHRE\gag"/>
</dbReference>
<feature type="compositionally biased region" description="Polar residues" evidence="1">
    <location>
        <begin position="193"/>
        <end position="214"/>
    </location>
</feature>
<feature type="region of interest" description="Disordered" evidence="1">
    <location>
        <begin position="904"/>
        <end position="926"/>
    </location>
</feature>
<feature type="region of interest" description="Disordered" evidence="1">
    <location>
        <begin position="864"/>
        <end position="891"/>
    </location>
</feature>
<feature type="compositionally biased region" description="Low complexity" evidence="1">
    <location>
        <begin position="326"/>
        <end position="336"/>
    </location>
</feature>
<dbReference type="InterPro" id="IPR006579">
    <property type="entry name" value="Pre_C2HC_dom"/>
</dbReference>
<feature type="compositionally biased region" description="Polar residues" evidence="1">
    <location>
        <begin position="912"/>
        <end position="926"/>
    </location>
</feature>
<feature type="compositionally biased region" description="Polar residues" evidence="1">
    <location>
        <begin position="292"/>
        <end position="325"/>
    </location>
</feature>
<feature type="region of interest" description="Disordered" evidence="1">
    <location>
        <begin position="449"/>
        <end position="488"/>
    </location>
</feature>
<evidence type="ECO:0000313" key="4">
    <source>
        <dbReference type="FlyBase" id="FBgn0069342"/>
    </source>
</evidence>
<feature type="region of interest" description="Disordered" evidence="1">
    <location>
        <begin position="1"/>
        <end position="42"/>
    </location>
</feature>
<gene>
    <name evidence="4" type="primary">gag</name>
</gene>
<evidence type="ECO:0000256" key="1">
    <source>
        <dbReference type="SAM" id="MobiDB-lite"/>
    </source>
</evidence>
<dbReference type="SMART" id="SM00596">
    <property type="entry name" value="PRE_C2HC"/>
    <property type="match status" value="1"/>
</dbReference>
<feature type="compositionally biased region" description="Polar residues" evidence="1">
    <location>
        <begin position="746"/>
        <end position="774"/>
    </location>
</feature>
<feature type="region of interest" description="Disordered" evidence="1">
    <location>
        <begin position="282"/>
        <end position="428"/>
    </location>
</feature>
<feature type="region of interest" description="Disordered" evidence="1">
    <location>
        <begin position="245"/>
        <end position="267"/>
    </location>
</feature>
<evidence type="ECO:0000313" key="3">
    <source>
        <dbReference type="EMBL" id="CAD65868.3"/>
    </source>
</evidence>
<feature type="region of interest" description="Disordered" evidence="1">
    <location>
        <begin position="815"/>
        <end position="847"/>
    </location>
</feature>
<feature type="domain" description="Pre-C2HC" evidence="2">
    <location>
        <begin position="591"/>
        <end position="661"/>
    </location>
</feature>
<feature type="compositionally biased region" description="Basic and acidic residues" evidence="1">
    <location>
        <begin position="866"/>
        <end position="883"/>
    </location>
</feature>
<proteinExistence type="predicted"/>
<feature type="region of interest" description="Disordered" evidence="1">
    <location>
        <begin position="188"/>
        <end position="214"/>
    </location>
</feature>